<dbReference type="Proteomes" id="UP001347796">
    <property type="component" value="Unassembled WGS sequence"/>
</dbReference>
<comment type="pathway">
    <text evidence="3">Sphingolipid metabolism.</text>
</comment>
<dbReference type="GO" id="GO:0016020">
    <property type="term" value="C:membrane"/>
    <property type="evidence" value="ECO:0007669"/>
    <property type="project" value="UniProtKB-SubCell"/>
</dbReference>
<name>A0AAN8G6W7_PATCE</name>
<comment type="caution">
    <text evidence="16">The sequence shown here is derived from an EMBL/GenBank/DDBJ whole genome shotgun (WGS) entry which is preliminary data.</text>
</comment>
<keyword evidence="13 14" id="KW-0472">Membrane</keyword>
<comment type="subcellular location">
    <subcellularLocation>
        <location evidence="1">Membrane</location>
        <topology evidence="1">Multi-pass membrane protein</topology>
    </subcellularLocation>
</comment>
<keyword evidence="10" id="KW-0746">Sphingolipid metabolism</keyword>
<dbReference type="GO" id="GO:0046872">
    <property type="term" value="F:metal ion binding"/>
    <property type="evidence" value="ECO:0007669"/>
    <property type="project" value="UniProtKB-KW"/>
</dbReference>
<feature type="transmembrane region" description="Helical" evidence="14">
    <location>
        <begin position="316"/>
        <end position="334"/>
    </location>
</feature>
<dbReference type="AlphaFoldDB" id="A0AAN8G6W7"/>
<dbReference type="Gene3D" id="3.60.10.10">
    <property type="entry name" value="Endonuclease/exonuclease/phosphatase"/>
    <property type="match status" value="1"/>
</dbReference>
<evidence type="ECO:0000256" key="10">
    <source>
        <dbReference type="ARBA" id="ARBA00022919"/>
    </source>
</evidence>
<dbReference type="InterPro" id="IPR005135">
    <property type="entry name" value="Endo/exonuclease/phosphatase"/>
</dbReference>
<evidence type="ECO:0000256" key="7">
    <source>
        <dbReference type="ARBA" id="ARBA00022723"/>
    </source>
</evidence>
<comment type="similarity">
    <text evidence="4">Belongs to the neutral sphingomyelinase family.</text>
</comment>
<dbReference type="InterPro" id="IPR036691">
    <property type="entry name" value="Endo/exonu/phosph_ase_sf"/>
</dbReference>
<evidence type="ECO:0000256" key="9">
    <source>
        <dbReference type="ARBA" id="ARBA00022842"/>
    </source>
</evidence>
<keyword evidence="9" id="KW-0460">Magnesium</keyword>
<dbReference type="PANTHER" id="PTHR16320:SF24">
    <property type="entry name" value="PHOSPHODIESTERASE, PUTATIVE-RELATED"/>
    <property type="match status" value="1"/>
</dbReference>
<evidence type="ECO:0000256" key="12">
    <source>
        <dbReference type="ARBA" id="ARBA00023098"/>
    </source>
</evidence>
<evidence type="ECO:0000256" key="5">
    <source>
        <dbReference type="ARBA" id="ARBA00012369"/>
    </source>
</evidence>
<keyword evidence="8" id="KW-0378">Hydrolase</keyword>
<evidence type="ECO:0000256" key="3">
    <source>
        <dbReference type="ARBA" id="ARBA00004991"/>
    </source>
</evidence>
<dbReference type="SUPFAM" id="SSF56219">
    <property type="entry name" value="DNase I-like"/>
    <property type="match status" value="1"/>
</dbReference>
<dbReference type="GO" id="GO:0006665">
    <property type="term" value="P:sphingolipid metabolic process"/>
    <property type="evidence" value="ECO:0007669"/>
    <property type="project" value="UniProtKB-KW"/>
</dbReference>
<dbReference type="EMBL" id="JAZGQO010000015">
    <property type="protein sequence ID" value="KAK6168961.1"/>
    <property type="molecule type" value="Genomic_DNA"/>
</dbReference>
<evidence type="ECO:0000256" key="11">
    <source>
        <dbReference type="ARBA" id="ARBA00022989"/>
    </source>
</evidence>
<dbReference type="Pfam" id="PF03372">
    <property type="entry name" value="Exo_endo_phos"/>
    <property type="match status" value="1"/>
</dbReference>
<feature type="transmembrane region" description="Helical" evidence="14">
    <location>
        <begin position="340"/>
        <end position="365"/>
    </location>
</feature>
<evidence type="ECO:0000256" key="6">
    <source>
        <dbReference type="ARBA" id="ARBA00022692"/>
    </source>
</evidence>
<dbReference type="PANTHER" id="PTHR16320">
    <property type="entry name" value="SPHINGOMYELINASE FAMILY MEMBER"/>
    <property type="match status" value="1"/>
</dbReference>
<evidence type="ECO:0000256" key="4">
    <source>
        <dbReference type="ARBA" id="ARBA00006335"/>
    </source>
</evidence>
<reference evidence="16 17" key="1">
    <citation type="submission" date="2024-01" db="EMBL/GenBank/DDBJ databases">
        <title>The genome of the rayed Mediterranean limpet Patella caerulea (Linnaeus, 1758).</title>
        <authorList>
            <person name="Anh-Thu Weber A."/>
            <person name="Halstead-Nussloch G."/>
        </authorList>
    </citation>
    <scope>NUCLEOTIDE SEQUENCE [LARGE SCALE GENOMIC DNA]</scope>
    <source>
        <strain evidence="16">AATW-2023a</strain>
        <tissue evidence="16">Whole specimen</tissue>
    </source>
</reference>
<evidence type="ECO:0000313" key="17">
    <source>
        <dbReference type="Proteomes" id="UP001347796"/>
    </source>
</evidence>
<sequence length="391" mass="44633">MVVLKVLTLNCWGIEVPIVCKYRHQRMQAIGDLLSNGEYDILFLQEVWSNSDYKLLCDKLGRSLPYSHYFHSGAIGSGLCIFSKFSIVETLFHRFQINGFPHKIQHGDWFGGKGVGLCKIQIEDFDINLYISHLHAEYSRRNDVYLSHRISQSFELSQFIKHTSQNCHVTIFGGDLNLQTDDLGYKIITSTALLADAWITKKSTKTEKGFTCDRKENYFTSATDYPDGQRIDYLLYRYNNGYNVSVEECNVLYHQVPGQCYPISDHEPVVANFTIDKSPNSKGFDESITQVGRNQHLQDALEKLDTGMKEIRNDRMFFSILCVIMIVLVFIIPSCEYYSILTMLLSLTEVVLVLGAGFSVIYGLVIKLSEENSLYSTKCDILNLLGKPIKH</sequence>
<accession>A0AAN8G6W7</accession>
<dbReference type="InterPro" id="IPR038772">
    <property type="entry name" value="Sph/SMPD2-like"/>
</dbReference>
<evidence type="ECO:0000313" key="16">
    <source>
        <dbReference type="EMBL" id="KAK6168961.1"/>
    </source>
</evidence>
<evidence type="ECO:0000256" key="14">
    <source>
        <dbReference type="SAM" id="Phobius"/>
    </source>
</evidence>
<evidence type="ECO:0000259" key="15">
    <source>
        <dbReference type="Pfam" id="PF03372"/>
    </source>
</evidence>
<keyword evidence="11 14" id="KW-1133">Transmembrane helix</keyword>
<proteinExistence type="inferred from homology"/>
<keyword evidence="6 14" id="KW-0812">Transmembrane</keyword>
<feature type="domain" description="Endonuclease/exonuclease/phosphatase" evidence="15">
    <location>
        <begin position="7"/>
        <end position="266"/>
    </location>
</feature>
<comment type="pathway">
    <text evidence="2">Lipid metabolism; sphingolipid metabolism.</text>
</comment>
<evidence type="ECO:0000256" key="1">
    <source>
        <dbReference type="ARBA" id="ARBA00004141"/>
    </source>
</evidence>
<protein>
    <recommendedName>
        <fullName evidence="5">sphingomyelin phosphodiesterase</fullName>
        <ecNumber evidence="5">3.1.4.12</ecNumber>
    </recommendedName>
</protein>
<dbReference type="EC" id="3.1.4.12" evidence="5"/>
<gene>
    <name evidence="16" type="ORF">SNE40_020107</name>
</gene>
<evidence type="ECO:0000256" key="8">
    <source>
        <dbReference type="ARBA" id="ARBA00022801"/>
    </source>
</evidence>
<evidence type="ECO:0000256" key="13">
    <source>
        <dbReference type="ARBA" id="ARBA00023136"/>
    </source>
</evidence>
<keyword evidence="7" id="KW-0479">Metal-binding</keyword>
<organism evidence="16 17">
    <name type="scientific">Patella caerulea</name>
    <name type="common">Rayed Mediterranean limpet</name>
    <dbReference type="NCBI Taxonomy" id="87958"/>
    <lineage>
        <taxon>Eukaryota</taxon>
        <taxon>Metazoa</taxon>
        <taxon>Spiralia</taxon>
        <taxon>Lophotrochozoa</taxon>
        <taxon>Mollusca</taxon>
        <taxon>Gastropoda</taxon>
        <taxon>Patellogastropoda</taxon>
        <taxon>Patelloidea</taxon>
        <taxon>Patellidae</taxon>
        <taxon>Patella</taxon>
    </lineage>
</organism>
<keyword evidence="12" id="KW-0443">Lipid metabolism</keyword>
<keyword evidence="17" id="KW-1185">Reference proteome</keyword>
<dbReference type="GO" id="GO:0004767">
    <property type="term" value="F:sphingomyelin phosphodiesterase activity"/>
    <property type="evidence" value="ECO:0007669"/>
    <property type="project" value="UniProtKB-EC"/>
</dbReference>
<evidence type="ECO:0000256" key="2">
    <source>
        <dbReference type="ARBA" id="ARBA00004760"/>
    </source>
</evidence>